<dbReference type="EMBL" id="CM010718">
    <property type="protein sequence ID" value="RZC59808.1"/>
    <property type="molecule type" value="Genomic_DNA"/>
</dbReference>
<feature type="region of interest" description="Disordered" evidence="2">
    <location>
        <begin position="102"/>
        <end position="122"/>
    </location>
</feature>
<keyword evidence="4" id="KW-1185">Reference proteome</keyword>
<proteinExistence type="predicted"/>
<dbReference type="STRING" id="3469.A0A4Y7JJ43"/>
<protein>
    <submittedName>
        <fullName evidence="3">Uncharacterized protein</fullName>
    </submittedName>
</protein>
<dbReference type="Proteomes" id="UP000316621">
    <property type="component" value="Chromosome 4"/>
</dbReference>
<reference evidence="3 4" key="1">
    <citation type="journal article" date="2018" name="Science">
        <title>The opium poppy genome and morphinan production.</title>
        <authorList>
            <person name="Guo L."/>
            <person name="Winzer T."/>
            <person name="Yang X."/>
            <person name="Li Y."/>
            <person name="Ning Z."/>
            <person name="He Z."/>
            <person name="Teodor R."/>
            <person name="Lu Y."/>
            <person name="Bowser T.A."/>
            <person name="Graham I.A."/>
            <person name="Ye K."/>
        </authorList>
    </citation>
    <scope>NUCLEOTIDE SEQUENCE [LARGE SCALE GENOMIC DNA]</scope>
    <source>
        <strain evidence="4">cv. HN1</strain>
        <tissue evidence="3">Leaves</tissue>
    </source>
</reference>
<dbReference type="Gramene" id="RZC59808">
    <property type="protein sequence ID" value="RZC59808"/>
    <property type="gene ID" value="C5167_007111"/>
</dbReference>
<feature type="compositionally biased region" description="Basic residues" evidence="2">
    <location>
        <begin position="111"/>
        <end position="122"/>
    </location>
</feature>
<accession>A0A4Y7JJ43</accession>
<evidence type="ECO:0000256" key="2">
    <source>
        <dbReference type="SAM" id="MobiDB-lite"/>
    </source>
</evidence>
<evidence type="ECO:0000256" key="1">
    <source>
        <dbReference type="SAM" id="Coils"/>
    </source>
</evidence>
<gene>
    <name evidence="3" type="ORF">C5167_007111</name>
</gene>
<name>A0A4Y7JJ43_PAPSO</name>
<dbReference type="InterPro" id="IPR004252">
    <property type="entry name" value="Probable_transposase_24"/>
</dbReference>
<dbReference type="AlphaFoldDB" id="A0A4Y7JJ43"/>
<evidence type="ECO:0000313" key="4">
    <source>
        <dbReference type="Proteomes" id="UP000316621"/>
    </source>
</evidence>
<dbReference type="PANTHER" id="PTHR33144">
    <property type="entry name" value="OS10G0409366 PROTEIN-RELATED"/>
    <property type="match status" value="1"/>
</dbReference>
<evidence type="ECO:0000313" key="3">
    <source>
        <dbReference type="EMBL" id="RZC59808.1"/>
    </source>
</evidence>
<dbReference type="Pfam" id="PF03004">
    <property type="entry name" value="Transposase_24"/>
    <property type="match status" value="1"/>
</dbReference>
<organism evidence="3 4">
    <name type="scientific">Papaver somniferum</name>
    <name type="common">Opium poppy</name>
    <dbReference type="NCBI Taxonomy" id="3469"/>
    <lineage>
        <taxon>Eukaryota</taxon>
        <taxon>Viridiplantae</taxon>
        <taxon>Streptophyta</taxon>
        <taxon>Embryophyta</taxon>
        <taxon>Tracheophyta</taxon>
        <taxon>Spermatophyta</taxon>
        <taxon>Magnoliopsida</taxon>
        <taxon>Ranunculales</taxon>
        <taxon>Papaveraceae</taxon>
        <taxon>Papaveroideae</taxon>
        <taxon>Papaver</taxon>
    </lineage>
</organism>
<sequence length="460" mass="53812">MEFEEEMEYQKNGEQGEHFNSETTGDFFFLDLFAVDECHKQGTLSIAGAIFKDKKGKWKRKHNNLTNTHAMNLKDKPNSLIEGQWKSLVKFWDSEAHQTLSKKNAISRSQQKTKHTMGRKNYSRYEDEMAQENEGNPPTDGDVFIKTHINKVSGKALDPFSQGYIAQLREKSGLDENGLDEDGNQQSISNEVYENVVLTNRHKRIRAQKFHLEYSRNDDFEREKEEREEEFKRQMKKRYAEWERRMEAQNEQYNMRQNQMMEYVKLCRPDLFTRTGQLSGPSDHLFRTGEHHHRLWEQLSIHGTTPFIPLEQLRDLESILEYHRSNVLDLRRVTGLGSSPADTGRRISYLWSSAKDLWSILAYQRSKLLDMQSRFTGLGSIPTDTRRRISYHWSSAKGLGSSLAELRSYSLDLRSRFTYPGTISTDLKMIVRREHEQTSGIGYLGRLGVDLTWTRPSLNY</sequence>
<feature type="region of interest" description="Disordered" evidence="2">
    <location>
        <begin position="1"/>
        <end position="20"/>
    </location>
</feature>
<feature type="compositionally biased region" description="Basic and acidic residues" evidence="2">
    <location>
        <begin position="8"/>
        <end position="20"/>
    </location>
</feature>
<feature type="coiled-coil region" evidence="1">
    <location>
        <begin position="217"/>
        <end position="259"/>
    </location>
</feature>
<dbReference type="PANTHER" id="PTHR33144:SF46">
    <property type="entry name" value="OS04G0610000 PROTEIN"/>
    <property type="match status" value="1"/>
</dbReference>
<keyword evidence="1" id="KW-0175">Coiled coil</keyword>